<organism evidence="7 8">
    <name type="scientific">Nematostella vectensis</name>
    <name type="common">Starlet sea anemone</name>
    <dbReference type="NCBI Taxonomy" id="45351"/>
    <lineage>
        <taxon>Eukaryota</taxon>
        <taxon>Metazoa</taxon>
        <taxon>Cnidaria</taxon>
        <taxon>Anthozoa</taxon>
        <taxon>Hexacorallia</taxon>
        <taxon>Actiniaria</taxon>
        <taxon>Edwardsiidae</taxon>
        <taxon>Nematostella</taxon>
    </lineage>
</organism>
<dbReference type="InterPro" id="IPR036388">
    <property type="entry name" value="WH-like_DNA-bd_sf"/>
</dbReference>
<evidence type="ECO:0000313" key="7">
    <source>
        <dbReference type="EMBL" id="EDO46727.1"/>
    </source>
</evidence>
<dbReference type="InterPro" id="IPR036390">
    <property type="entry name" value="WH_DNA-bd_sf"/>
</dbReference>
<dbReference type="Proteomes" id="UP000001593">
    <property type="component" value="Unassembled WGS sequence"/>
</dbReference>
<evidence type="ECO:0000313" key="8">
    <source>
        <dbReference type="Proteomes" id="UP000001593"/>
    </source>
</evidence>
<dbReference type="GO" id="GO:0000978">
    <property type="term" value="F:RNA polymerase II cis-regulatory region sequence-specific DNA binding"/>
    <property type="evidence" value="ECO:0007669"/>
    <property type="project" value="InterPro"/>
</dbReference>
<comment type="similarity">
    <text evidence="1 5">Belongs to the E2F/DP family.</text>
</comment>
<gene>
    <name evidence="7" type="ORF">NEMVEDRAFT_v1g200125</name>
</gene>
<keyword evidence="5" id="KW-0539">Nucleus</keyword>
<dbReference type="SUPFAM" id="SSF46785">
    <property type="entry name" value="Winged helix' DNA-binding domain"/>
    <property type="match status" value="1"/>
</dbReference>
<dbReference type="SMART" id="SM01372">
    <property type="entry name" value="E2F_TDP"/>
    <property type="match status" value="1"/>
</dbReference>
<evidence type="ECO:0000256" key="5">
    <source>
        <dbReference type="RuleBase" id="RU003796"/>
    </source>
</evidence>
<dbReference type="InterPro" id="IPR003316">
    <property type="entry name" value="E2F_WHTH_DNA-bd_dom"/>
</dbReference>
<dbReference type="eggNOG" id="KOG2577">
    <property type="taxonomic scope" value="Eukaryota"/>
</dbReference>
<accession>A7RPF5</accession>
<keyword evidence="3 5" id="KW-0238">DNA-binding</keyword>
<dbReference type="PANTHER" id="PTHR12081">
    <property type="entry name" value="TRANSCRIPTION FACTOR E2F"/>
    <property type="match status" value="1"/>
</dbReference>
<name>A7RPF5_NEMVE</name>
<dbReference type="InParanoid" id="A7RPF5"/>
<evidence type="ECO:0000256" key="2">
    <source>
        <dbReference type="ARBA" id="ARBA00023015"/>
    </source>
</evidence>
<evidence type="ECO:0000256" key="3">
    <source>
        <dbReference type="ARBA" id="ARBA00023125"/>
    </source>
</evidence>
<dbReference type="Gene3D" id="1.10.10.10">
    <property type="entry name" value="Winged helix-like DNA-binding domain superfamily/Winged helix DNA-binding domain"/>
    <property type="match status" value="1"/>
</dbReference>
<dbReference type="AlphaFoldDB" id="A7RPF5"/>
<comment type="subcellular location">
    <subcellularLocation>
        <location evidence="5">Nucleus</location>
    </subcellularLocation>
</comment>
<dbReference type="HOGENOM" id="CLU_1344685_0_0_1"/>
<dbReference type="Pfam" id="PF02319">
    <property type="entry name" value="WHD_E2F_TDP"/>
    <property type="match status" value="1"/>
</dbReference>
<keyword evidence="8" id="KW-1185">Reference proteome</keyword>
<dbReference type="InterPro" id="IPR015633">
    <property type="entry name" value="E2F"/>
</dbReference>
<dbReference type="GO" id="GO:0006357">
    <property type="term" value="P:regulation of transcription by RNA polymerase II"/>
    <property type="evidence" value="ECO:0007669"/>
    <property type="project" value="InterPro"/>
</dbReference>
<reference evidence="7 8" key="1">
    <citation type="journal article" date="2007" name="Science">
        <title>Sea anemone genome reveals ancestral eumetazoan gene repertoire and genomic organization.</title>
        <authorList>
            <person name="Putnam N.H."/>
            <person name="Srivastava M."/>
            <person name="Hellsten U."/>
            <person name="Dirks B."/>
            <person name="Chapman J."/>
            <person name="Salamov A."/>
            <person name="Terry A."/>
            <person name="Shapiro H."/>
            <person name="Lindquist E."/>
            <person name="Kapitonov V.V."/>
            <person name="Jurka J."/>
            <person name="Genikhovich G."/>
            <person name="Grigoriev I.V."/>
            <person name="Lucas S.M."/>
            <person name="Steele R.E."/>
            <person name="Finnerty J.R."/>
            <person name="Technau U."/>
            <person name="Martindale M.Q."/>
            <person name="Rokhsar D.S."/>
        </authorList>
    </citation>
    <scope>NUCLEOTIDE SEQUENCE [LARGE SCALE GENOMIC DNA]</scope>
    <source>
        <strain evidence="8">CH2 X CH6</strain>
    </source>
</reference>
<sequence length="204" mass="22251">MSHVFMSHKGAFELFGKRSEASLGLISSKFLALLKDSECGVEINEAASKLGVKRRRVYDVVNILRGAGLIRPKRQTQPFGSQALLVLVDVVPAVAENEVCPPVSEIMHQKLQKRRRLRYPQPATRAFSAFCSTLRSPTCSLRLRIALRIPAELEGLAAAPLSPLVFVVAVFGFCGARTILRHGSEIVKILAELATGAELFSGLL</sequence>
<keyword evidence="2 5" id="KW-0805">Transcription regulation</keyword>
<keyword evidence="4 5" id="KW-0804">Transcription</keyword>
<dbReference type="EMBL" id="DS469525">
    <property type="protein sequence ID" value="EDO46727.1"/>
    <property type="molecule type" value="Genomic_DNA"/>
</dbReference>
<dbReference type="GO" id="GO:0005634">
    <property type="term" value="C:nucleus"/>
    <property type="evidence" value="ECO:0007669"/>
    <property type="project" value="UniProtKB-SubCell"/>
</dbReference>
<dbReference type="STRING" id="45351.A7RPF5"/>
<proteinExistence type="inferred from homology"/>
<evidence type="ECO:0000259" key="6">
    <source>
        <dbReference type="SMART" id="SM01372"/>
    </source>
</evidence>
<evidence type="ECO:0000256" key="1">
    <source>
        <dbReference type="ARBA" id="ARBA00010940"/>
    </source>
</evidence>
<protein>
    <recommendedName>
        <fullName evidence="6">E2F/DP family winged-helix DNA-binding domain-containing protein</fullName>
    </recommendedName>
</protein>
<dbReference type="GO" id="GO:0005667">
    <property type="term" value="C:transcription regulator complex"/>
    <property type="evidence" value="ECO:0007669"/>
    <property type="project" value="InterPro"/>
</dbReference>
<evidence type="ECO:0000256" key="4">
    <source>
        <dbReference type="ARBA" id="ARBA00023163"/>
    </source>
</evidence>
<feature type="domain" description="E2F/DP family winged-helix DNA-binding" evidence="6">
    <location>
        <begin position="18"/>
        <end position="80"/>
    </location>
</feature>